<dbReference type="EMBL" id="RXOF01000018">
    <property type="protein sequence ID" value="RTQ45852.1"/>
    <property type="molecule type" value="Genomic_DNA"/>
</dbReference>
<dbReference type="AlphaFoldDB" id="A0A431TWS1"/>
<dbReference type="OrthoDB" id="885161at2"/>
<accession>A0A431TWS1</accession>
<comment type="caution">
    <text evidence="1">The sequence shown here is derived from an EMBL/GenBank/DDBJ whole genome shotgun (WGS) entry which is preliminary data.</text>
</comment>
<reference evidence="1 2" key="1">
    <citation type="submission" date="2018-12" db="EMBL/GenBank/DDBJ databases">
        <title>Hymenobacter gummosus sp. nov., isolated from a spring.</title>
        <authorList>
            <person name="Nie L."/>
        </authorList>
    </citation>
    <scope>NUCLEOTIDE SEQUENCE [LARGE SCALE GENOMIC DNA]</scope>
    <source>
        <strain evidence="1 2">KCTC 52166</strain>
    </source>
</reference>
<evidence type="ECO:0008006" key="3">
    <source>
        <dbReference type="Google" id="ProtNLM"/>
    </source>
</evidence>
<sequence>MNATLYLPHQSPRAVSVEGLTLPDPTTGLVRIPEPVPALMGCPRGLVDVLASGPQYVAYSVFDCEGKINQAAMVALAEASGVGFELDDEDTILCGPVLVVTSS</sequence>
<gene>
    <name evidence="1" type="ORF">EJV47_23775</name>
</gene>
<keyword evidence="2" id="KW-1185">Reference proteome</keyword>
<protein>
    <recommendedName>
        <fullName evidence="3">DUF3846 domain-containing protein</fullName>
    </recommendedName>
</protein>
<evidence type="ECO:0000313" key="1">
    <source>
        <dbReference type="EMBL" id="RTQ45852.1"/>
    </source>
</evidence>
<evidence type="ECO:0000313" key="2">
    <source>
        <dbReference type="Proteomes" id="UP000282184"/>
    </source>
</evidence>
<organism evidence="1 2">
    <name type="scientific">Hymenobacter gummosus</name>
    <dbReference type="NCBI Taxonomy" id="1776032"/>
    <lineage>
        <taxon>Bacteria</taxon>
        <taxon>Pseudomonadati</taxon>
        <taxon>Bacteroidota</taxon>
        <taxon>Cytophagia</taxon>
        <taxon>Cytophagales</taxon>
        <taxon>Hymenobacteraceae</taxon>
        <taxon>Hymenobacter</taxon>
    </lineage>
</organism>
<proteinExistence type="predicted"/>
<name>A0A431TWS1_9BACT</name>
<dbReference type="Proteomes" id="UP000282184">
    <property type="component" value="Unassembled WGS sequence"/>
</dbReference>
<dbReference type="RefSeq" id="WP_126695708.1">
    <property type="nucleotide sequence ID" value="NZ_RXOF01000018.1"/>
</dbReference>